<evidence type="ECO:0000256" key="1">
    <source>
        <dbReference type="ARBA" id="ARBA00022676"/>
    </source>
</evidence>
<name>A0A7Y9JPS3_9MICO</name>
<evidence type="ECO:0000259" key="4">
    <source>
        <dbReference type="Pfam" id="PF13439"/>
    </source>
</evidence>
<feature type="domain" description="Glycosyl transferase family 1" evidence="3">
    <location>
        <begin position="183"/>
        <end position="340"/>
    </location>
</feature>
<feature type="domain" description="Glycosyltransferase subfamily 4-like N-terminal" evidence="4">
    <location>
        <begin position="16"/>
        <end position="170"/>
    </location>
</feature>
<dbReference type="RefSeq" id="WP_179433685.1">
    <property type="nucleotide sequence ID" value="NZ_BAABLC010000002.1"/>
</dbReference>
<protein>
    <submittedName>
        <fullName evidence="5">Glycosyltransferase involved in cell wall biosynthesis</fullName>
    </submittedName>
</protein>
<organism evidence="5 6">
    <name type="scientific">Microbacterium pseudoresistens</name>
    <dbReference type="NCBI Taxonomy" id="640634"/>
    <lineage>
        <taxon>Bacteria</taxon>
        <taxon>Bacillati</taxon>
        <taxon>Actinomycetota</taxon>
        <taxon>Actinomycetes</taxon>
        <taxon>Micrococcales</taxon>
        <taxon>Microbacteriaceae</taxon>
        <taxon>Microbacterium</taxon>
    </lineage>
</organism>
<evidence type="ECO:0000313" key="6">
    <source>
        <dbReference type="Proteomes" id="UP000552045"/>
    </source>
</evidence>
<dbReference type="Proteomes" id="UP000552045">
    <property type="component" value="Unassembled WGS sequence"/>
</dbReference>
<evidence type="ECO:0000256" key="2">
    <source>
        <dbReference type="ARBA" id="ARBA00022679"/>
    </source>
</evidence>
<reference evidence="5 6" key="1">
    <citation type="submission" date="2020-07" db="EMBL/GenBank/DDBJ databases">
        <title>Sequencing the genomes of 1000 actinobacteria strains.</title>
        <authorList>
            <person name="Klenk H.-P."/>
        </authorList>
    </citation>
    <scope>NUCLEOTIDE SEQUENCE [LARGE SCALE GENOMIC DNA]</scope>
    <source>
        <strain evidence="5 6">DSM 22185</strain>
    </source>
</reference>
<keyword evidence="6" id="KW-1185">Reference proteome</keyword>
<dbReference type="AlphaFoldDB" id="A0A7Y9JPS3"/>
<dbReference type="Gene3D" id="3.40.50.2000">
    <property type="entry name" value="Glycogen Phosphorylase B"/>
    <property type="match status" value="2"/>
</dbReference>
<gene>
    <name evidence="5" type="ORF">BKA02_002009</name>
</gene>
<comment type="caution">
    <text evidence="5">The sequence shown here is derived from an EMBL/GenBank/DDBJ whole genome shotgun (WGS) entry which is preliminary data.</text>
</comment>
<accession>A0A7Y9JPS3</accession>
<dbReference type="PANTHER" id="PTHR46401:SF2">
    <property type="entry name" value="GLYCOSYLTRANSFERASE WBBK-RELATED"/>
    <property type="match status" value="1"/>
</dbReference>
<dbReference type="Pfam" id="PF13439">
    <property type="entry name" value="Glyco_transf_4"/>
    <property type="match status" value="1"/>
</dbReference>
<dbReference type="PANTHER" id="PTHR46401">
    <property type="entry name" value="GLYCOSYLTRANSFERASE WBBK-RELATED"/>
    <property type="match status" value="1"/>
</dbReference>
<dbReference type="SUPFAM" id="SSF53756">
    <property type="entry name" value="UDP-Glycosyltransferase/glycogen phosphorylase"/>
    <property type="match status" value="1"/>
</dbReference>
<dbReference type="GO" id="GO:0009103">
    <property type="term" value="P:lipopolysaccharide biosynthetic process"/>
    <property type="evidence" value="ECO:0007669"/>
    <property type="project" value="TreeGrafter"/>
</dbReference>
<dbReference type="EMBL" id="JACCBH010000001">
    <property type="protein sequence ID" value="NYD54954.1"/>
    <property type="molecule type" value="Genomic_DNA"/>
</dbReference>
<dbReference type="Pfam" id="PF00534">
    <property type="entry name" value="Glycos_transf_1"/>
    <property type="match status" value="1"/>
</dbReference>
<keyword evidence="1" id="KW-0328">Glycosyltransferase</keyword>
<evidence type="ECO:0000259" key="3">
    <source>
        <dbReference type="Pfam" id="PF00534"/>
    </source>
</evidence>
<dbReference type="InterPro" id="IPR001296">
    <property type="entry name" value="Glyco_trans_1"/>
</dbReference>
<dbReference type="CDD" id="cd03809">
    <property type="entry name" value="GT4_MtfB-like"/>
    <property type="match status" value="1"/>
</dbReference>
<dbReference type="InterPro" id="IPR028098">
    <property type="entry name" value="Glyco_trans_4-like_N"/>
</dbReference>
<dbReference type="GO" id="GO:0016757">
    <property type="term" value="F:glycosyltransferase activity"/>
    <property type="evidence" value="ECO:0007669"/>
    <property type="project" value="UniProtKB-KW"/>
</dbReference>
<evidence type="ECO:0000313" key="5">
    <source>
        <dbReference type="EMBL" id="NYD54954.1"/>
    </source>
</evidence>
<sequence>MARIFVDLLSLTGKKGGMETYARELYTQLGALAPQHEYIGYFSKEGWELDRSWFPGEGIASGISGENRFAWAWGELRCGRAAAKAGADLLHSPMTLGPARTRMPAVISMHDMLYWSHPQYMSTPLYTQPVKVMERLAARNATRILTISEVSRAAIQQYLKVPGDRIDLVPLSGTPLDGVDRTRASENGPMVLATGNRRPHKNWPSLIRALPLIDPAERPRVVVTGSHGDDPLLEVVAETQMQDWVDLRSWVDTDEMRELYSTATVLAMPSFADGFSLPALEAMMAGLPVMMSDIPVYHEVVGDVALFIDPTDLDSIAAAMRTAATSPELMAQLTERGYERAAAFSWERTARGTLASFERALKGR</sequence>
<keyword evidence="2 5" id="KW-0808">Transferase</keyword>
<proteinExistence type="predicted"/>